<dbReference type="SUPFAM" id="SSF49899">
    <property type="entry name" value="Concanavalin A-like lectins/glucanases"/>
    <property type="match status" value="1"/>
</dbReference>
<evidence type="ECO:0000313" key="22">
    <source>
        <dbReference type="Proteomes" id="UP000192596"/>
    </source>
</evidence>
<dbReference type="PROSITE" id="PS51762">
    <property type="entry name" value="GH16_2"/>
    <property type="match status" value="1"/>
</dbReference>
<evidence type="ECO:0000256" key="6">
    <source>
        <dbReference type="ARBA" id="ARBA00022729"/>
    </source>
</evidence>
<dbReference type="CDD" id="cd02183">
    <property type="entry name" value="GH16_fungal_CRH1_transglycosylase"/>
    <property type="match status" value="1"/>
</dbReference>
<evidence type="ECO:0000256" key="4">
    <source>
        <dbReference type="ARBA" id="ARBA00022676"/>
    </source>
</evidence>
<evidence type="ECO:0000256" key="17">
    <source>
        <dbReference type="PIRSR" id="PIRSR037299-2"/>
    </source>
</evidence>
<evidence type="ECO:0000256" key="14">
    <source>
        <dbReference type="ARBA" id="ARBA00093308"/>
    </source>
</evidence>
<evidence type="ECO:0000256" key="1">
    <source>
        <dbReference type="ARBA" id="ARBA00000822"/>
    </source>
</evidence>
<feature type="disulfide bond" evidence="17">
    <location>
        <begin position="26"/>
        <end position="33"/>
    </location>
</feature>
<keyword evidence="17" id="KW-1015">Disulfide bond</keyword>
<dbReference type="Proteomes" id="UP000192596">
    <property type="component" value="Unassembled WGS sequence"/>
</dbReference>
<evidence type="ECO:0000256" key="10">
    <source>
        <dbReference type="ARBA" id="ARBA00023288"/>
    </source>
</evidence>
<keyword evidence="10" id="KW-0449">Lipoprotein</keyword>
<dbReference type="InterPro" id="IPR050546">
    <property type="entry name" value="Glycosyl_Hydrlase_16"/>
</dbReference>
<dbReference type="FunFam" id="2.60.120.200:FF:000152">
    <property type="entry name" value="Cell wall glucanase"/>
    <property type="match status" value="1"/>
</dbReference>
<dbReference type="GO" id="GO:0009277">
    <property type="term" value="C:fungal-type cell wall"/>
    <property type="evidence" value="ECO:0007669"/>
    <property type="project" value="TreeGrafter"/>
</dbReference>
<dbReference type="STRING" id="1507870.A0A1V8SZJ3"/>
<dbReference type="OrthoDB" id="4781at2759"/>
<evidence type="ECO:0000256" key="7">
    <source>
        <dbReference type="ARBA" id="ARBA00022801"/>
    </source>
</evidence>
<dbReference type="PANTHER" id="PTHR10963:SF27">
    <property type="entry name" value="GLYCOSIDASE-RELATED"/>
    <property type="match status" value="1"/>
</dbReference>
<keyword evidence="7 15" id="KW-0378">Hydrolase</keyword>
<feature type="active site" description="Nucleophile" evidence="16">
    <location>
        <position position="122"/>
    </location>
</feature>
<gene>
    <name evidence="21" type="ORF">B0A48_10933</name>
</gene>
<evidence type="ECO:0000256" key="13">
    <source>
        <dbReference type="ARBA" id="ARBA00038074"/>
    </source>
</evidence>
<dbReference type="PANTHER" id="PTHR10963">
    <property type="entry name" value="GLYCOSYL HYDROLASE-RELATED"/>
    <property type="match status" value="1"/>
</dbReference>
<evidence type="ECO:0000256" key="15">
    <source>
        <dbReference type="PIRNR" id="PIRNR037299"/>
    </source>
</evidence>
<evidence type="ECO:0000256" key="9">
    <source>
        <dbReference type="ARBA" id="ARBA00023180"/>
    </source>
</evidence>
<protein>
    <recommendedName>
        <fullName evidence="15">Crh-like protein</fullName>
        <ecNumber evidence="15">3.2.-.-</ecNumber>
    </recommendedName>
</protein>
<feature type="chain" id="PRO_5012122037" description="Crh-like protein" evidence="19">
    <location>
        <begin position="21"/>
        <end position="383"/>
    </location>
</feature>
<evidence type="ECO:0000256" key="16">
    <source>
        <dbReference type="PIRSR" id="PIRSR037299-1"/>
    </source>
</evidence>
<dbReference type="EMBL" id="NAJO01000022">
    <property type="protein sequence ID" value="OQO04322.1"/>
    <property type="molecule type" value="Genomic_DNA"/>
</dbReference>
<dbReference type="GO" id="GO:0008843">
    <property type="term" value="F:endochitinase activity"/>
    <property type="evidence" value="ECO:0007669"/>
    <property type="project" value="UniProtKB-EC"/>
</dbReference>
<evidence type="ECO:0000256" key="5">
    <source>
        <dbReference type="ARBA" id="ARBA00022679"/>
    </source>
</evidence>
<feature type="compositionally biased region" description="Low complexity" evidence="18">
    <location>
        <begin position="272"/>
        <end position="295"/>
    </location>
</feature>
<evidence type="ECO:0000259" key="20">
    <source>
        <dbReference type="PROSITE" id="PS51762"/>
    </source>
</evidence>
<keyword evidence="11" id="KW-0326">Glycosidase</keyword>
<comment type="caution">
    <text evidence="21">The sequence shown here is derived from an EMBL/GenBank/DDBJ whole genome shotgun (WGS) entry which is preliminary data.</text>
</comment>
<dbReference type="GO" id="GO:0098552">
    <property type="term" value="C:side of membrane"/>
    <property type="evidence" value="ECO:0007669"/>
    <property type="project" value="UniProtKB-KW"/>
</dbReference>
<dbReference type="InterPro" id="IPR017168">
    <property type="entry name" value="CHR-like"/>
</dbReference>
<evidence type="ECO:0000256" key="8">
    <source>
        <dbReference type="ARBA" id="ARBA00023136"/>
    </source>
</evidence>
<comment type="function">
    <text evidence="14">Dual chitinase/transglycosylase that plays a role in cell wall architecture. Chitinase and transglycosylase activities are coupled. Required for the polysaccharide cross-linking at the septa and the cell wall. More specifically, transfers chitin to 1,6-beta-glucan in the cell wall.</text>
</comment>
<evidence type="ECO:0000313" key="21">
    <source>
        <dbReference type="EMBL" id="OQO04322.1"/>
    </source>
</evidence>
<evidence type="ECO:0000256" key="3">
    <source>
        <dbReference type="ARBA" id="ARBA00022622"/>
    </source>
</evidence>
<keyword evidence="5" id="KW-0808">Transferase</keyword>
<feature type="region of interest" description="Disordered" evidence="18">
    <location>
        <begin position="271"/>
        <end position="297"/>
    </location>
</feature>
<dbReference type="PIRSF" id="PIRSF037299">
    <property type="entry name" value="Glycosidase_CRH1_prd"/>
    <property type="match status" value="1"/>
</dbReference>
<keyword evidence="22" id="KW-1185">Reference proteome</keyword>
<keyword evidence="12" id="KW-0961">Cell wall biogenesis/degradation</keyword>
<dbReference type="InterPro" id="IPR000757">
    <property type="entry name" value="Beta-glucanase-like"/>
</dbReference>
<evidence type="ECO:0000256" key="11">
    <source>
        <dbReference type="ARBA" id="ARBA00023295"/>
    </source>
</evidence>
<keyword evidence="3" id="KW-0336">GPI-anchor</keyword>
<name>A0A1V8SZJ3_9PEZI</name>
<evidence type="ECO:0000256" key="2">
    <source>
        <dbReference type="ARBA" id="ARBA00004589"/>
    </source>
</evidence>
<proteinExistence type="inferred from homology"/>
<keyword evidence="4" id="KW-0328">Glycosyltransferase</keyword>
<sequence>MRSQLMIAAASLAILPSVLCQTFTTCDPTKKTCPDDPGLNAGSLDADFTQGSGANSSFSAAAYTTLTYGDNGAEFTITKQGQAPTIQSNFYIFFGMISVTMRAAPGTGIVSSVVLQSDDLDEIDWEWLGGNSATVETNYFGKGNTTVYDRAIYYPVSDPQDNFHTYAIDWTADRIQWIIDGTVVRTLQYGDANEGKNYPQTPMILKMGNWAGGGEGQPEGTIEWAGGKTDFSEAPFTMYVKNVQITNYNPASSYSFTDTSGSWKSIKVNTDASSGGNSSNMTMSSSTSSPSTTASVAPLDQNTGAAVAVTSTGESYSVNTASVSALNSGTAMVATTQVPAATASGSATRSATQATQTGSSEAGRLGIGALALLLTVALGFWVL</sequence>
<keyword evidence="9" id="KW-0325">Glycoprotein</keyword>
<comment type="similarity">
    <text evidence="13">Belongs to the glycosyl hydrolase 16 family. CRH1 subfamily.</text>
</comment>
<keyword evidence="6 19" id="KW-0732">Signal</keyword>
<accession>A0A1V8SZJ3</accession>
<feature type="signal peptide" evidence="19">
    <location>
        <begin position="1"/>
        <end position="20"/>
    </location>
</feature>
<comment type="subcellular location">
    <subcellularLocation>
        <location evidence="2">Membrane</location>
        <topology evidence="2">Lipid-anchor</topology>
        <topology evidence="2">GPI-anchor</topology>
    </subcellularLocation>
</comment>
<reference evidence="22" key="1">
    <citation type="submission" date="2017-03" db="EMBL/GenBank/DDBJ databases">
        <title>Genomes of endolithic fungi from Antarctica.</title>
        <authorList>
            <person name="Coleine C."/>
            <person name="Masonjones S."/>
            <person name="Stajich J.E."/>
        </authorList>
    </citation>
    <scope>NUCLEOTIDE SEQUENCE [LARGE SCALE GENOMIC DNA]</scope>
    <source>
        <strain evidence="22">CCFEE 5527</strain>
    </source>
</reference>
<dbReference type="Pfam" id="PF00722">
    <property type="entry name" value="Glyco_hydro_16"/>
    <property type="match status" value="1"/>
</dbReference>
<evidence type="ECO:0000256" key="12">
    <source>
        <dbReference type="ARBA" id="ARBA00023316"/>
    </source>
</evidence>
<organism evidence="21 22">
    <name type="scientific">Cryoendolithus antarcticus</name>
    <dbReference type="NCBI Taxonomy" id="1507870"/>
    <lineage>
        <taxon>Eukaryota</taxon>
        <taxon>Fungi</taxon>
        <taxon>Dikarya</taxon>
        <taxon>Ascomycota</taxon>
        <taxon>Pezizomycotina</taxon>
        <taxon>Dothideomycetes</taxon>
        <taxon>Dothideomycetidae</taxon>
        <taxon>Cladosporiales</taxon>
        <taxon>Cladosporiaceae</taxon>
        <taxon>Cryoendolithus</taxon>
    </lineage>
</organism>
<comment type="catalytic activity">
    <reaction evidence="1">
        <text>Random endo-hydrolysis of N-acetyl-beta-D-glucosaminide (1-&gt;4)-beta-linkages in chitin and chitodextrins.</text>
        <dbReference type="EC" id="3.2.1.14"/>
    </reaction>
</comment>
<dbReference type="InParanoid" id="A0A1V8SZJ3"/>
<evidence type="ECO:0000256" key="18">
    <source>
        <dbReference type="SAM" id="MobiDB-lite"/>
    </source>
</evidence>
<evidence type="ECO:0000256" key="19">
    <source>
        <dbReference type="SAM" id="SignalP"/>
    </source>
</evidence>
<dbReference type="Gene3D" id="2.60.120.200">
    <property type="match status" value="1"/>
</dbReference>
<dbReference type="GO" id="GO:0031505">
    <property type="term" value="P:fungal-type cell wall organization"/>
    <property type="evidence" value="ECO:0007669"/>
    <property type="project" value="TreeGrafter"/>
</dbReference>
<dbReference type="GO" id="GO:0016757">
    <property type="term" value="F:glycosyltransferase activity"/>
    <property type="evidence" value="ECO:0007669"/>
    <property type="project" value="UniProtKB-KW"/>
</dbReference>
<keyword evidence="8 15" id="KW-0472">Membrane</keyword>
<feature type="active site" description="Proton donor" evidence="16">
    <location>
        <position position="126"/>
    </location>
</feature>
<dbReference type="AlphaFoldDB" id="A0A1V8SZJ3"/>
<feature type="domain" description="GH16" evidence="20">
    <location>
        <begin position="26"/>
        <end position="240"/>
    </location>
</feature>
<dbReference type="EC" id="3.2.-.-" evidence="15"/>
<dbReference type="InterPro" id="IPR013320">
    <property type="entry name" value="ConA-like_dom_sf"/>
</dbReference>
<dbReference type="GO" id="GO:0005975">
    <property type="term" value="P:carbohydrate metabolic process"/>
    <property type="evidence" value="ECO:0007669"/>
    <property type="project" value="InterPro"/>
</dbReference>